<dbReference type="EMBL" id="WIXE01026109">
    <property type="protein sequence ID" value="KAK5964181.1"/>
    <property type="molecule type" value="Genomic_DNA"/>
</dbReference>
<name>A0AAN8EM36_TRICO</name>
<feature type="non-terminal residue" evidence="1">
    <location>
        <position position="127"/>
    </location>
</feature>
<gene>
    <name evidence="1" type="ORF">GCK32_020221</name>
</gene>
<organism evidence="1 2">
    <name type="scientific">Trichostrongylus colubriformis</name>
    <name type="common">Black scour worm</name>
    <dbReference type="NCBI Taxonomy" id="6319"/>
    <lineage>
        <taxon>Eukaryota</taxon>
        <taxon>Metazoa</taxon>
        <taxon>Ecdysozoa</taxon>
        <taxon>Nematoda</taxon>
        <taxon>Chromadorea</taxon>
        <taxon>Rhabditida</taxon>
        <taxon>Rhabditina</taxon>
        <taxon>Rhabditomorpha</taxon>
        <taxon>Strongyloidea</taxon>
        <taxon>Trichostrongylidae</taxon>
        <taxon>Trichostrongylus</taxon>
    </lineage>
</organism>
<protein>
    <submittedName>
        <fullName evidence="1">Uncharacterized protein</fullName>
    </submittedName>
</protein>
<comment type="caution">
    <text evidence="1">The sequence shown here is derived from an EMBL/GenBank/DDBJ whole genome shotgun (WGS) entry which is preliminary data.</text>
</comment>
<accession>A0AAN8EM36</accession>
<dbReference type="AlphaFoldDB" id="A0AAN8EM36"/>
<evidence type="ECO:0000313" key="2">
    <source>
        <dbReference type="Proteomes" id="UP001331761"/>
    </source>
</evidence>
<reference evidence="1 2" key="1">
    <citation type="submission" date="2019-10" db="EMBL/GenBank/DDBJ databases">
        <title>Assembly and Annotation for the nematode Trichostrongylus colubriformis.</title>
        <authorList>
            <person name="Martin J."/>
        </authorList>
    </citation>
    <scope>NUCLEOTIDE SEQUENCE [LARGE SCALE GENOMIC DNA]</scope>
    <source>
        <strain evidence="1">G859</strain>
        <tissue evidence="1">Whole worm</tissue>
    </source>
</reference>
<keyword evidence="2" id="KW-1185">Reference proteome</keyword>
<sequence>MAPLSEAEKRLQQELRKKIEIVQTAPGRPSEKLIQGKLKHYGDKCYDINDILNDYQNEFISLMADRDTILKRRGGALHFYLKLKLLYKGHAQYRKECTSDLDNFVLAHEWYEILVAADEVEELARLD</sequence>
<dbReference type="Proteomes" id="UP001331761">
    <property type="component" value="Unassembled WGS sequence"/>
</dbReference>
<evidence type="ECO:0000313" key="1">
    <source>
        <dbReference type="EMBL" id="KAK5964181.1"/>
    </source>
</evidence>
<proteinExistence type="predicted"/>